<protein>
    <submittedName>
        <fullName evidence="1">Uncharacterized protein</fullName>
    </submittedName>
</protein>
<dbReference type="AlphaFoldDB" id="X8DU85"/>
<dbReference type="EMBL" id="JAOJ01000002">
    <property type="protein sequence ID" value="EUA71100.1"/>
    <property type="molecule type" value="Genomic_DNA"/>
</dbReference>
<organism evidence="1 2">
    <name type="scientific">Mycobacteroides abscessus subsp. bolletii 1513</name>
    <dbReference type="NCBI Taxonomy" id="1299321"/>
    <lineage>
        <taxon>Bacteria</taxon>
        <taxon>Bacillati</taxon>
        <taxon>Actinomycetota</taxon>
        <taxon>Actinomycetes</taxon>
        <taxon>Mycobacteriales</taxon>
        <taxon>Mycobacteriaceae</taxon>
        <taxon>Mycobacteroides</taxon>
        <taxon>Mycobacteroides abscessus</taxon>
    </lineage>
</organism>
<evidence type="ECO:0000313" key="2">
    <source>
        <dbReference type="Proteomes" id="UP000023351"/>
    </source>
</evidence>
<gene>
    <name evidence="1" type="ORF">I540_1824</name>
</gene>
<name>X8DU85_9MYCO</name>
<reference evidence="1 2" key="1">
    <citation type="submission" date="2013-12" db="EMBL/GenBank/DDBJ databases">
        <authorList>
            <person name="Zelazny A."/>
            <person name="Olivier K."/>
            <person name="Holland S."/>
            <person name="Lenaerts A."/>
            <person name="Ordway D."/>
            <person name="DeGroote M.A."/>
            <person name="Parker T."/>
            <person name="Sizemore C."/>
            <person name="Tallon L.J."/>
            <person name="Sadzewicz L.K."/>
            <person name="Sengamalay N."/>
            <person name="Fraser C.M."/>
            <person name="Hine E."/>
            <person name="Shefchek K.A."/>
            <person name="Das S.P."/>
            <person name="Tettelin H."/>
        </authorList>
    </citation>
    <scope>NUCLEOTIDE SEQUENCE [LARGE SCALE GENOMIC DNA]</scope>
    <source>
        <strain evidence="1 2">1513</strain>
    </source>
</reference>
<evidence type="ECO:0000313" key="1">
    <source>
        <dbReference type="EMBL" id="EUA71100.1"/>
    </source>
</evidence>
<proteinExistence type="predicted"/>
<sequence length="67" mass="7555">MEIDHMNEDENIVITPSVVSFDEYNYNGERVLGINVHTDRLGVFTVPVTTDMAAQLSWALDTWTLLG</sequence>
<dbReference type="Proteomes" id="UP000023351">
    <property type="component" value="Unassembled WGS sequence"/>
</dbReference>
<comment type="caution">
    <text evidence="1">The sequence shown here is derived from an EMBL/GenBank/DDBJ whole genome shotgun (WGS) entry which is preliminary data.</text>
</comment>
<accession>X8DU85</accession>